<name>A0A1I3U9N5_9BACL</name>
<evidence type="ECO:0000259" key="1">
    <source>
        <dbReference type="Pfam" id="PF08241"/>
    </source>
</evidence>
<keyword evidence="2" id="KW-0808">Transferase</keyword>
<sequence length="264" mass="30019">MINKDDVKKAVQAQFGRNAEKYVESESHAKGDDLDLLVDWLQPKTDWIVLDIATGGGHVARKLSVHTELVVATDLTRMMLEAARRANIEAGAGPIQYVQADAEALPFLDESFDAVTCRIAAHHFPDPEAFVREVSRVLRPGGSFLLIDNVVSDDPDLAAFFNHIEKLRDPSHVRCLAVKEWIDLFTQYGLVGKMQRHRVKRKDFKQWVTRTAESKEQEEAVENALLQASDKQKAYLEMLVEDGRVRTHQIEEWMVLCRKERGDL</sequence>
<dbReference type="EMBL" id="FORT01000005">
    <property type="protein sequence ID" value="SFJ78471.1"/>
    <property type="molecule type" value="Genomic_DNA"/>
</dbReference>
<feature type="domain" description="Methyltransferase type 11" evidence="1">
    <location>
        <begin position="50"/>
        <end position="145"/>
    </location>
</feature>
<dbReference type="AlphaFoldDB" id="A0A1I3U9N5"/>
<gene>
    <name evidence="2" type="ORF">SAMN05518846_105265</name>
</gene>
<evidence type="ECO:0000313" key="3">
    <source>
        <dbReference type="Proteomes" id="UP000198915"/>
    </source>
</evidence>
<dbReference type="Pfam" id="PF08241">
    <property type="entry name" value="Methyltransf_11"/>
    <property type="match status" value="1"/>
</dbReference>
<dbReference type="STRING" id="1884381.SAMN05518846_105265"/>
<proteinExistence type="predicted"/>
<dbReference type="SUPFAM" id="SSF53335">
    <property type="entry name" value="S-adenosyl-L-methionine-dependent methyltransferases"/>
    <property type="match status" value="1"/>
</dbReference>
<accession>A0A1I3U9N5</accession>
<keyword evidence="2" id="KW-0489">Methyltransferase</keyword>
<dbReference type="Proteomes" id="UP000198915">
    <property type="component" value="Unassembled WGS sequence"/>
</dbReference>
<evidence type="ECO:0000313" key="2">
    <source>
        <dbReference type="EMBL" id="SFJ78471.1"/>
    </source>
</evidence>
<dbReference type="InterPro" id="IPR029063">
    <property type="entry name" value="SAM-dependent_MTases_sf"/>
</dbReference>
<dbReference type="CDD" id="cd02440">
    <property type="entry name" value="AdoMet_MTases"/>
    <property type="match status" value="1"/>
</dbReference>
<keyword evidence="2" id="KW-0830">Ubiquinone</keyword>
<reference evidence="3" key="1">
    <citation type="submission" date="2016-10" db="EMBL/GenBank/DDBJ databases">
        <authorList>
            <person name="Varghese N."/>
            <person name="Submissions S."/>
        </authorList>
    </citation>
    <scope>NUCLEOTIDE SEQUENCE [LARGE SCALE GENOMIC DNA]</scope>
    <source>
        <strain evidence="3">OK042</strain>
    </source>
</reference>
<dbReference type="GO" id="GO:0032259">
    <property type="term" value="P:methylation"/>
    <property type="evidence" value="ECO:0007669"/>
    <property type="project" value="UniProtKB-KW"/>
</dbReference>
<dbReference type="InterPro" id="IPR013216">
    <property type="entry name" value="Methyltransf_11"/>
</dbReference>
<dbReference type="Gene3D" id="3.40.50.150">
    <property type="entry name" value="Vaccinia Virus protein VP39"/>
    <property type="match status" value="1"/>
</dbReference>
<keyword evidence="3" id="KW-1185">Reference proteome</keyword>
<dbReference type="GO" id="GO:0008757">
    <property type="term" value="F:S-adenosylmethionine-dependent methyltransferase activity"/>
    <property type="evidence" value="ECO:0007669"/>
    <property type="project" value="InterPro"/>
</dbReference>
<organism evidence="2 3">
    <name type="scientific">Brevibacillus centrosporus</name>
    <dbReference type="NCBI Taxonomy" id="54910"/>
    <lineage>
        <taxon>Bacteria</taxon>
        <taxon>Bacillati</taxon>
        <taxon>Bacillota</taxon>
        <taxon>Bacilli</taxon>
        <taxon>Bacillales</taxon>
        <taxon>Paenibacillaceae</taxon>
        <taxon>Brevibacillus</taxon>
    </lineage>
</organism>
<dbReference type="PANTHER" id="PTHR43591">
    <property type="entry name" value="METHYLTRANSFERASE"/>
    <property type="match status" value="1"/>
</dbReference>
<protein>
    <submittedName>
        <fullName evidence="2">Ubiquinone/menaquinone biosynthesis C-methylase UbiE</fullName>
    </submittedName>
</protein>